<dbReference type="PANTHER" id="PTHR43244">
    <property type="match status" value="1"/>
</dbReference>
<gene>
    <name evidence="3" type="ORF">FVP33_16120</name>
</gene>
<dbReference type="Pfam" id="PF00296">
    <property type="entry name" value="Bac_luciferase"/>
    <property type="match status" value="1"/>
</dbReference>
<dbReference type="Gene3D" id="3.20.20.30">
    <property type="entry name" value="Luciferase-like domain"/>
    <property type="match status" value="1"/>
</dbReference>
<dbReference type="SUPFAM" id="SSF51679">
    <property type="entry name" value="Bacterial luciferase-like"/>
    <property type="match status" value="1"/>
</dbReference>
<dbReference type="PANTHER" id="PTHR43244:SF1">
    <property type="entry name" value="5,10-METHYLENETETRAHYDROMETHANOPTERIN REDUCTASE"/>
    <property type="match status" value="1"/>
</dbReference>
<dbReference type="AlphaFoldDB" id="A0A5C8UNF7"/>
<organism evidence="3 4">
    <name type="scientific">Lacisediminihabitans profunda</name>
    <dbReference type="NCBI Taxonomy" id="2594790"/>
    <lineage>
        <taxon>Bacteria</taxon>
        <taxon>Bacillati</taxon>
        <taxon>Actinomycetota</taxon>
        <taxon>Actinomycetes</taxon>
        <taxon>Micrococcales</taxon>
        <taxon>Microbacteriaceae</taxon>
        <taxon>Lacisediminihabitans</taxon>
    </lineage>
</organism>
<comment type="caution">
    <text evidence="3">The sequence shown here is derived from an EMBL/GenBank/DDBJ whole genome shotgun (WGS) entry which is preliminary data.</text>
</comment>
<protein>
    <submittedName>
        <fullName evidence="3">LLM class flavin-dependent oxidoreductase</fullName>
    </submittedName>
</protein>
<name>A0A5C8UNF7_9MICO</name>
<dbReference type="InterPro" id="IPR036661">
    <property type="entry name" value="Luciferase-like_sf"/>
</dbReference>
<feature type="domain" description="Luciferase-like" evidence="2">
    <location>
        <begin position="7"/>
        <end position="302"/>
    </location>
</feature>
<reference evidence="3 4" key="1">
    <citation type="submission" date="2019-08" db="EMBL/GenBank/DDBJ databases">
        <title>Bacterial whole genome sequence for Glaciihabitans sp. CHu50b-6-2.</title>
        <authorList>
            <person name="Jin L."/>
        </authorList>
    </citation>
    <scope>NUCLEOTIDE SEQUENCE [LARGE SCALE GENOMIC DNA]</scope>
    <source>
        <strain evidence="3 4">CHu50b-6-2</strain>
    </source>
</reference>
<sequence>MLPRDIAPRDFVQFARAADDAGFDDLWVVEDCFYRGGFSQAAVALAATTRIHVGIGILPAAVRNASFTAIESATLAELFPGRVSVGIGHGMPVWMRQVGAWPASILNLLAEHLDVTRALLRGESVMVAGHYVDADDVELNARLERVPPVLAGVRGVKSLAVSGRHADGTILAEPVTPEYLAAALAAIGVGREAPDGRGFVELENVPAGHQVVAYNVAAVRDDAGSARLLARPALEWIGEPDWLPHIVPLPFADEFFALRAASGSRAEFAAAMPDEWIDQLAIVGTPESARRRIDELHEAGATSVVLIPAGGDPIVELGSLARLLQVRARRP</sequence>
<dbReference type="EMBL" id="VRMG01000011">
    <property type="protein sequence ID" value="TXN28817.1"/>
    <property type="molecule type" value="Genomic_DNA"/>
</dbReference>
<accession>A0A5C8UNF7</accession>
<dbReference type="InterPro" id="IPR011251">
    <property type="entry name" value="Luciferase-like_dom"/>
</dbReference>
<dbReference type="GO" id="GO:0016705">
    <property type="term" value="F:oxidoreductase activity, acting on paired donors, with incorporation or reduction of molecular oxygen"/>
    <property type="evidence" value="ECO:0007669"/>
    <property type="project" value="InterPro"/>
</dbReference>
<keyword evidence="1" id="KW-0560">Oxidoreductase</keyword>
<evidence type="ECO:0000313" key="3">
    <source>
        <dbReference type="EMBL" id="TXN28817.1"/>
    </source>
</evidence>
<evidence type="ECO:0000256" key="1">
    <source>
        <dbReference type="ARBA" id="ARBA00023002"/>
    </source>
</evidence>
<evidence type="ECO:0000313" key="4">
    <source>
        <dbReference type="Proteomes" id="UP000321379"/>
    </source>
</evidence>
<keyword evidence="4" id="KW-1185">Reference proteome</keyword>
<dbReference type="InterPro" id="IPR050564">
    <property type="entry name" value="F420-G6PD/mer"/>
</dbReference>
<proteinExistence type="predicted"/>
<evidence type="ECO:0000259" key="2">
    <source>
        <dbReference type="Pfam" id="PF00296"/>
    </source>
</evidence>
<dbReference type="Proteomes" id="UP000321379">
    <property type="component" value="Unassembled WGS sequence"/>
</dbReference>